<dbReference type="InterPro" id="IPR013249">
    <property type="entry name" value="RNA_pol_sigma70_r4_t2"/>
</dbReference>
<dbReference type="AlphaFoldDB" id="A0A2W4QTX7"/>
<dbReference type="SUPFAM" id="SSF46894">
    <property type="entry name" value="C-terminal effector domain of the bipartite response regulators"/>
    <property type="match status" value="1"/>
</dbReference>
<feature type="domain" description="HTH luxR-type" evidence="1">
    <location>
        <begin position="1"/>
        <end position="55"/>
    </location>
</feature>
<accession>A0A2W4QTX7</accession>
<dbReference type="GO" id="GO:0003677">
    <property type="term" value="F:DNA binding"/>
    <property type="evidence" value="ECO:0007669"/>
    <property type="project" value="InterPro"/>
</dbReference>
<dbReference type="InterPro" id="IPR000792">
    <property type="entry name" value="Tscrpt_reg_LuxR_C"/>
</dbReference>
<evidence type="ECO:0000259" key="1">
    <source>
        <dbReference type="SMART" id="SM00421"/>
    </source>
</evidence>
<name>A0A2W4QTX7_9GAMM</name>
<dbReference type="SMART" id="SM00421">
    <property type="entry name" value="HTH_LUXR"/>
    <property type="match status" value="1"/>
</dbReference>
<dbReference type="InterPro" id="IPR036388">
    <property type="entry name" value="WH-like_DNA-bd_sf"/>
</dbReference>
<gene>
    <name evidence="2" type="ORF">DM484_26610</name>
</gene>
<dbReference type="Pfam" id="PF08281">
    <property type="entry name" value="Sigma70_r4_2"/>
    <property type="match status" value="1"/>
</dbReference>
<protein>
    <recommendedName>
        <fullName evidence="1">HTH luxR-type domain-containing protein</fullName>
    </recommendedName>
</protein>
<dbReference type="Gene3D" id="1.10.10.10">
    <property type="entry name" value="Winged helix-like DNA-binding domain superfamily/Winged helix DNA-binding domain"/>
    <property type="match status" value="1"/>
</dbReference>
<organism evidence="2 3">
    <name type="scientific">Candidatus Methylumidiphilus alinenensis</name>
    <dbReference type="NCBI Taxonomy" id="2202197"/>
    <lineage>
        <taxon>Bacteria</taxon>
        <taxon>Pseudomonadati</taxon>
        <taxon>Pseudomonadota</taxon>
        <taxon>Gammaproteobacteria</taxon>
        <taxon>Methylococcales</taxon>
        <taxon>Candidatus Methylumidiphilus</taxon>
    </lineage>
</organism>
<evidence type="ECO:0000313" key="2">
    <source>
        <dbReference type="EMBL" id="PZN71328.1"/>
    </source>
</evidence>
<dbReference type="Proteomes" id="UP000249396">
    <property type="component" value="Unassembled WGS sequence"/>
</dbReference>
<dbReference type="GO" id="GO:0006352">
    <property type="term" value="P:DNA-templated transcription initiation"/>
    <property type="evidence" value="ECO:0007669"/>
    <property type="project" value="InterPro"/>
</dbReference>
<sequence>MKQPTAKQREILSLADQGLPITDIAEKLGLSRTSVRLQILRIRKKVKRGDFTPALLPIEIVAGGHAPP</sequence>
<evidence type="ECO:0000313" key="3">
    <source>
        <dbReference type="Proteomes" id="UP000249396"/>
    </source>
</evidence>
<reference evidence="2 3" key="1">
    <citation type="journal article" date="2018" name="Aquat. Microb. Ecol.">
        <title>Gammaproteobacterial methanotrophs dominate.</title>
        <authorList>
            <person name="Rissanen A.J."/>
            <person name="Saarenheimo J."/>
            <person name="Tiirola M."/>
            <person name="Peura S."/>
            <person name="Aalto S.L."/>
            <person name="Karvinen A."/>
            <person name="Nykanen H."/>
        </authorList>
    </citation>
    <scope>NUCLEOTIDE SEQUENCE [LARGE SCALE GENOMIC DNA]</scope>
    <source>
        <strain evidence="2">AMbin10</strain>
    </source>
</reference>
<dbReference type="GO" id="GO:0016987">
    <property type="term" value="F:sigma factor activity"/>
    <property type="evidence" value="ECO:0007669"/>
    <property type="project" value="InterPro"/>
</dbReference>
<dbReference type="InterPro" id="IPR016032">
    <property type="entry name" value="Sig_transdc_resp-reg_C-effctor"/>
</dbReference>
<comment type="caution">
    <text evidence="2">The sequence shown here is derived from an EMBL/GenBank/DDBJ whole genome shotgun (WGS) entry which is preliminary data.</text>
</comment>
<dbReference type="EMBL" id="QJPH01000526">
    <property type="protein sequence ID" value="PZN71328.1"/>
    <property type="molecule type" value="Genomic_DNA"/>
</dbReference>
<proteinExistence type="predicted"/>